<reference evidence="2 3" key="1">
    <citation type="journal article" date="2012" name="BMC Genomics">
        <title>Comparative genomics of the white-rot fungi, Phanerochaete carnosa and P. chrysosporium, to elucidate the genetic basis of the distinct wood types they colonize.</title>
        <authorList>
            <person name="Suzuki H."/>
            <person name="MacDonald J."/>
            <person name="Syed K."/>
            <person name="Salamov A."/>
            <person name="Hori C."/>
            <person name="Aerts A."/>
            <person name="Henrissat B."/>
            <person name="Wiebenga A."/>
            <person name="vanKuyk P.A."/>
            <person name="Barry K."/>
            <person name="Lindquist E."/>
            <person name="LaButti K."/>
            <person name="Lapidus A."/>
            <person name="Lucas S."/>
            <person name="Coutinho P."/>
            <person name="Gong Y."/>
            <person name="Samejima M."/>
            <person name="Mahadevan R."/>
            <person name="Abou-Zaid M."/>
            <person name="de Vries R.P."/>
            <person name="Igarashi K."/>
            <person name="Yadav J.S."/>
            <person name="Grigoriev I.V."/>
            <person name="Master E.R."/>
        </authorList>
    </citation>
    <scope>NUCLEOTIDE SEQUENCE [LARGE SCALE GENOMIC DNA]</scope>
    <source>
        <strain evidence="2 3">HHB-10118-sp</strain>
    </source>
</reference>
<sequence length="138" mass="14741">MASSRNISEEGDWFFTVAESTSPGSLTYSTRSRSSTTPAPAPGNHHHRSPSLASQGLRSPISANAPLTPPPTPPFNARIAAAQCKAMDGYISFADIEGLGMPDGEGEDLVDEEAKHKGAGWLKWLPLGHANRDRSETR</sequence>
<evidence type="ECO:0000313" key="3">
    <source>
        <dbReference type="Proteomes" id="UP000008370"/>
    </source>
</evidence>
<keyword evidence="3" id="KW-1185">Reference proteome</keyword>
<dbReference type="OrthoDB" id="3067719at2759"/>
<evidence type="ECO:0000313" key="2">
    <source>
        <dbReference type="EMBL" id="EKM49079.1"/>
    </source>
</evidence>
<dbReference type="EMBL" id="JH930560">
    <property type="protein sequence ID" value="EKM49079.1"/>
    <property type="molecule type" value="Genomic_DNA"/>
</dbReference>
<proteinExistence type="predicted"/>
<organism evidence="2 3">
    <name type="scientific">Phanerochaete carnosa (strain HHB-10118-sp)</name>
    <name type="common">White-rot fungus</name>
    <name type="synonym">Peniophora carnosa</name>
    <dbReference type="NCBI Taxonomy" id="650164"/>
    <lineage>
        <taxon>Eukaryota</taxon>
        <taxon>Fungi</taxon>
        <taxon>Dikarya</taxon>
        <taxon>Basidiomycota</taxon>
        <taxon>Agaricomycotina</taxon>
        <taxon>Agaricomycetes</taxon>
        <taxon>Polyporales</taxon>
        <taxon>Phanerochaetaceae</taxon>
        <taxon>Phanerochaete</taxon>
    </lineage>
</organism>
<evidence type="ECO:0000256" key="1">
    <source>
        <dbReference type="SAM" id="MobiDB-lite"/>
    </source>
</evidence>
<dbReference type="InParanoid" id="K5VR77"/>
<dbReference type="KEGG" id="pco:PHACADRAFT_265847"/>
<dbReference type="AlphaFoldDB" id="K5VR77"/>
<dbReference type="RefSeq" id="XP_007402368.1">
    <property type="nucleotide sequence ID" value="XM_007402306.1"/>
</dbReference>
<accession>K5VR77</accession>
<feature type="region of interest" description="Disordered" evidence="1">
    <location>
        <begin position="22"/>
        <end position="76"/>
    </location>
</feature>
<dbReference type="STRING" id="650164.K5VR77"/>
<gene>
    <name evidence="2" type="ORF">PHACADRAFT_265847</name>
</gene>
<feature type="compositionally biased region" description="Low complexity" evidence="1">
    <location>
        <begin position="29"/>
        <end position="38"/>
    </location>
</feature>
<dbReference type="Proteomes" id="UP000008370">
    <property type="component" value="Unassembled WGS sequence"/>
</dbReference>
<dbReference type="HOGENOM" id="CLU_1855989_0_0_1"/>
<protein>
    <submittedName>
        <fullName evidence="2">Uncharacterized protein</fullName>
    </submittedName>
</protein>
<dbReference type="GeneID" id="18919225"/>
<name>K5VR77_PHACS</name>